<accession>A0A6C0C859</accession>
<reference evidence="1" key="1">
    <citation type="journal article" date="2020" name="Nature">
        <title>Giant virus diversity and host interactions through global metagenomics.</title>
        <authorList>
            <person name="Schulz F."/>
            <person name="Roux S."/>
            <person name="Paez-Espino D."/>
            <person name="Jungbluth S."/>
            <person name="Walsh D.A."/>
            <person name="Denef V.J."/>
            <person name="McMahon K.D."/>
            <person name="Konstantinidis K.T."/>
            <person name="Eloe-Fadrosh E.A."/>
            <person name="Kyrpides N.C."/>
            <person name="Woyke T."/>
        </authorList>
    </citation>
    <scope>NUCLEOTIDE SEQUENCE</scope>
    <source>
        <strain evidence="1">GVMAG-M-3300020192-26</strain>
    </source>
</reference>
<dbReference type="PANTHER" id="PTHR32134">
    <property type="entry name" value="FNIP REPEAT-CONTAINING PROTEIN"/>
    <property type="match status" value="1"/>
</dbReference>
<protein>
    <submittedName>
        <fullName evidence="1">Uncharacterized protein</fullName>
    </submittedName>
</protein>
<organism evidence="1">
    <name type="scientific">viral metagenome</name>
    <dbReference type="NCBI Taxonomy" id="1070528"/>
    <lineage>
        <taxon>unclassified sequences</taxon>
        <taxon>metagenomes</taxon>
        <taxon>organismal metagenomes</taxon>
    </lineage>
</organism>
<name>A0A6C0C859_9ZZZZ</name>
<dbReference type="InterPro" id="IPR008615">
    <property type="entry name" value="FNIP"/>
</dbReference>
<dbReference type="InterPro" id="IPR051251">
    <property type="entry name" value="STK_FNIP-Repeat"/>
</dbReference>
<dbReference type="Gene3D" id="3.80.10.10">
    <property type="entry name" value="Ribonuclease Inhibitor"/>
    <property type="match status" value="1"/>
</dbReference>
<dbReference type="PANTHER" id="PTHR32134:SF92">
    <property type="entry name" value="FNIP REPEAT-CONTAINING PROTEIN"/>
    <property type="match status" value="1"/>
</dbReference>
<dbReference type="InterPro" id="IPR032675">
    <property type="entry name" value="LRR_dom_sf"/>
</dbReference>
<proteinExistence type="predicted"/>
<dbReference type="Pfam" id="PF05725">
    <property type="entry name" value="FNIP"/>
    <property type="match status" value="3"/>
</dbReference>
<dbReference type="EMBL" id="MN739357">
    <property type="protein sequence ID" value="QHT00621.1"/>
    <property type="molecule type" value="Genomic_DNA"/>
</dbReference>
<evidence type="ECO:0000313" key="1">
    <source>
        <dbReference type="EMBL" id="QHT00621.1"/>
    </source>
</evidence>
<dbReference type="SUPFAM" id="SSF52058">
    <property type="entry name" value="L domain-like"/>
    <property type="match status" value="1"/>
</dbReference>
<sequence>MYHYDVFSKVCEHLNNKEKIYLTMTCVAMDKFKYKLIYTDVVSYRCVHHLPYYDNFEAIIVDYFEIAFPKNVKKILSLDHKWRSLDLAGSLIFTADNEKKVVKIPPRVTKLKLCQTLIRSIELSIPKSVAQIDFCWGCNDPLEKYITSSSVTHLTLPVNFNHDITDRIPNSVTHLIFGYYFNKPIKKCLPNSITHLFFGHCFDQPIKKYLPNSVTHLFFGHDFDQSIENSIPNSVTYLKFSSFFNQSIKGCIPSSVTHLNFGPSFNRSIKNSIPNSVTHLMLSYHFDKFKEPLPATITHLKIINCEKLDTQTTSDNFESLNDPYFMRIKKFIPSSIIVILIPASLMSNVD</sequence>
<dbReference type="AlphaFoldDB" id="A0A6C0C859"/>